<name>A0A3R8KX77_9FIRM</name>
<evidence type="ECO:0000313" key="2">
    <source>
        <dbReference type="Proteomes" id="UP000274920"/>
    </source>
</evidence>
<dbReference type="InterPro" id="IPR046082">
    <property type="entry name" value="DUF6100"/>
</dbReference>
<organism evidence="1 2">
    <name type="scientific">Schaedlerella arabinosiphila</name>
    <dbReference type="NCBI Taxonomy" id="2044587"/>
    <lineage>
        <taxon>Bacteria</taxon>
        <taxon>Bacillati</taxon>
        <taxon>Bacillota</taxon>
        <taxon>Clostridia</taxon>
        <taxon>Lachnospirales</taxon>
        <taxon>Lachnospiraceae</taxon>
        <taxon>Schaedlerella</taxon>
    </lineage>
</organism>
<keyword evidence="2" id="KW-1185">Reference proteome</keyword>
<comment type="caution">
    <text evidence="1">The sequence shown here is derived from an EMBL/GenBank/DDBJ whole genome shotgun (WGS) entry which is preliminary data.</text>
</comment>
<reference evidence="1" key="1">
    <citation type="submission" date="2018-10" db="EMBL/GenBank/DDBJ databases">
        <title>Schaedlerella arabinophila gen. nov. sp. nov., isolated from the mouse intestinal tract and comparative analysis with the genome of the closely related altered Schaedler flora strain ASF502.</title>
        <authorList>
            <person name="Miyake S."/>
            <person name="Soh M."/>
            <person name="Seedorf H."/>
        </authorList>
    </citation>
    <scope>NUCLEOTIDE SEQUENCE [LARGE SCALE GENOMIC DNA]</scope>
    <source>
        <strain evidence="1">DSM 106076</strain>
    </source>
</reference>
<evidence type="ECO:0000313" key="1">
    <source>
        <dbReference type="EMBL" id="RRK31729.1"/>
    </source>
</evidence>
<sequence>MAGENSFIKVLDKVELAKRSLESEMAYVRRFYKDADFQAAYDAALRLEEISERLALFTRRLPAYTGCPMAGAAVENCMAESIPVEIGFTADGWFALRIPALLPKKSSGSADYIRSFLYPAMRRFFQTQPPVRYRDCVLVYRHVYSRDRPERQKRDHDNIEVNMVSDIVALYVMPDDSPKVCAHYYCSVSGTDDRTEVYVVPKNDFPLWLVTERAMPDKGVKLYETR</sequence>
<dbReference type="EMBL" id="RHJS01000002">
    <property type="protein sequence ID" value="RRK31729.1"/>
    <property type="molecule type" value="Genomic_DNA"/>
</dbReference>
<dbReference type="AlphaFoldDB" id="A0A3R8KX77"/>
<dbReference type="Proteomes" id="UP000274920">
    <property type="component" value="Unassembled WGS sequence"/>
</dbReference>
<protein>
    <submittedName>
        <fullName evidence="1">Uncharacterized protein</fullName>
    </submittedName>
</protein>
<accession>A0A3R8KX77</accession>
<dbReference type="RefSeq" id="WP_125127356.1">
    <property type="nucleotide sequence ID" value="NZ_RHJS01000002.1"/>
</dbReference>
<gene>
    <name evidence="1" type="ORF">EBB54_10400</name>
</gene>
<proteinExistence type="predicted"/>
<dbReference type="Pfam" id="PF19595">
    <property type="entry name" value="DUF6100"/>
    <property type="match status" value="1"/>
</dbReference>